<dbReference type="PRINTS" id="PR00081">
    <property type="entry name" value="GDHRDH"/>
</dbReference>
<dbReference type="Gene3D" id="3.40.50.720">
    <property type="entry name" value="NAD(P)-binding Rossmann-like Domain"/>
    <property type="match status" value="1"/>
</dbReference>
<dbReference type="PANTHER" id="PTHR43157">
    <property type="entry name" value="PHOSPHATIDYLINOSITOL-GLYCAN BIOSYNTHESIS CLASS F PROTEIN-RELATED"/>
    <property type="match status" value="1"/>
</dbReference>
<evidence type="ECO:0000313" key="3">
    <source>
        <dbReference type="Proteomes" id="UP000813444"/>
    </source>
</evidence>
<dbReference type="Proteomes" id="UP000813444">
    <property type="component" value="Unassembled WGS sequence"/>
</dbReference>
<sequence length="344" mass="37900">MPEFDVTPEKRATFRAFFHRQFFVVPPQVTRKDVNIEGKTVIITGSNTGIGFETAKQILALGASLLILAVRDEAKGEAAKKTLAAHVDTATQQLDVWLLDLSSVDSVTKFVERTSSLERLDIVINNAGLSKTRFTLNEATKHEETIQVNYLSCALLTILLLPVLKSKNSPDQPGRIVLVNSDTASWPKFKERNLTPLLAAFDNESNFDRGDRYFTSKLLCQLFLSELTKRVPATVAIVNAPNPGLCSTGLQRDLDGTIAGFIFNIFKKLVARTADVGARTITDAAVNHGTGSHGQYLEDGKIQPLAPLVYKPEGLKIAEQLWKETMEDLKFAKAAEIIDSLKSR</sequence>
<dbReference type="InterPro" id="IPR002347">
    <property type="entry name" value="SDR_fam"/>
</dbReference>
<keyword evidence="3" id="KW-1185">Reference proteome</keyword>
<name>A0A8K0WTR7_9HYPO</name>
<dbReference type="AlphaFoldDB" id="A0A8K0WTR7"/>
<dbReference type="EMBL" id="JAGPNK010000003">
    <property type="protein sequence ID" value="KAH7324526.1"/>
    <property type="molecule type" value="Genomic_DNA"/>
</dbReference>
<keyword evidence="1" id="KW-0560">Oxidoreductase</keyword>
<accession>A0A8K0WTR7</accession>
<proteinExistence type="predicted"/>
<evidence type="ECO:0000256" key="1">
    <source>
        <dbReference type="ARBA" id="ARBA00023002"/>
    </source>
</evidence>
<organism evidence="2 3">
    <name type="scientific">Stachybotrys elegans</name>
    <dbReference type="NCBI Taxonomy" id="80388"/>
    <lineage>
        <taxon>Eukaryota</taxon>
        <taxon>Fungi</taxon>
        <taxon>Dikarya</taxon>
        <taxon>Ascomycota</taxon>
        <taxon>Pezizomycotina</taxon>
        <taxon>Sordariomycetes</taxon>
        <taxon>Hypocreomycetidae</taxon>
        <taxon>Hypocreales</taxon>
        <taxon>Stachybotryaceae</taxon>
        <taxon>Stachybotrys</taxon>
    </lineage>
</organism>
<gene>
    <name evidence="2" type="ORF">B0I35DRAFT_458253</name>
</gene>
<evidence type="ECO:0000313" key="2">
    <source>
        <dbReference type="EMBL" id="KAH7324526.1"/>
    </source>
</evidence>
<dbReference type="InterPro" id="IPR036291">
    <property type="entry name" value="NAD(P)-bd_dom_sf"/>
</dbReference>
<dbReference type="SUPFAM" id="SSF51735">
    <property type="entry name" value="NAD(P)-binding Rossmann-fold domains"/>
    <property type="match status" value="1"/>
</dbReference>
<dbReference type="OrthoDB" id="191139at2759"/>
<reference evidence="2" key="1">
    <citation type="journal article" date="2021" name="Nat. Commun.">
        <title>Genetic determinants of endophytism in the Arabidopsis root mycobiome.</title>
        <authorList>
            <person name="Mesny F."/>
            <person name="Miyauchi S."/>
            <person name="Thiergart T."/>
            <person name="Pickel B."/>
            <person name="Atanasova L."/>
            <person name="Karlsson M."/>
            <person name="Huettel B."/>
            <person name="Barry K.W."/>
            <person name="Haridas S."/>
            <person name="Chen C."/>
            <person name="Bauer D."/>
            <person name="Andreopoulos W."/>
            <person name="Pangilinan J."/>
            <person name="LaButti K."/>
            <person name="Riley R."/>
            <person name="Lipzen A."/>
            <person name="Clum A."/>
            <person name="Drula E."/>
            <person name="Henrissat B."/>
            <person name="Kohler A."/>
            <person name="Grigoriev I.V."/>
            <person name="Martin F.M."/>
            <person name="Hacquard S."/>
        </authorList>
    </citation>
    <scope>NUCLEOTIDE SEQUENCE</scope>
    <source>
        <strain evidence="2">MPI-CAGE-CH-0235</strain>
    </source>
</reference>
<dbReference type="PANTHER" id="PTHR43157:SF31">
    <property type="entry name" value="PHOSPHATIDYLINOSITOL-GLYCAN BIOSYNTHESIS CLASS F PROTEIN"/>
    <property type="match status" value="1"/>
</dbReference>
<dbReference type="GO" id="GO:0016491">
    <property type="term" value="F:oxidoreductase activity"/>
    <property type="evidence" value="ECO:0007669"/>
    <property type="project" value="UniProtKB-KW"/>
</dbReference>
<comment type="caution">
    <text evidence="2">The sequence shown here is derived from an EMBL/GenBank/DDBJ whole genome shotgun (WGS) entry which is preliminary data.</text>
</comment>
<protein>
    <submittedName>
        <fullName evidence="2">Uncharacterized protein</fullName>
    </submittedName>
</protein>
<dbReference type="Pfam" id="PF00106">
    <property type="entry name" value="adh_short"/>
    <property type="match status" value="1"/>
</dbReference>